<protein>
    <submittedName>
        <fullName evidence="2">Uncharacterized protein</fullName>
    </submittedName>
</protein>
<proteinExistence type="predicted"/>
<accession>A0A2P2PGV8</accession>
<reference evidence="2" key="1">
    <citation type="submission" date="2018-02" db="EMBL/GenBank/DDBJ databases">
        <title>Rhizophora mucronata_Transcriptome.</title>
        <authorList>
            <person name="Meera S.P."/>
            <person name="Sreeshan A."/>
            <person name="Augustine A."/>
        </authorList>
    </citation>
    <scope>NUCLEOTIDE SEQUENCE</scope>
    <source>
        <tissue evidence="2">Leaf</tissue>
    </source>
</reference>
<dbReference type="AlphaFoldDB" id="A0A2P2PGV8"/>
<sequence>MKSKRREKKKQRNEEREIQRWGISKLTDMQIYVRLRMTAEREKQNRETKMKETQRQLTTTSV</sequence>
<feature type="region of interest" description="Disordered" evidence="1">
    <location>
        <begin position="40"/>
        <end position="62"/>
    </location>
</feature>
<dbReference type="EMBL" id="GGEC01073438">
    <property type="protein sequence ID" value="MBX53922.1"/>
    <property type="molecule type" value="Transcribed_RNA"/>
</dbReference>
<evidence type="ECO:0000256" key="1">
    <source>
        <dbReference type="SAM" id="MobiDB-lite"/>
    </source>
</evidence>
<name>A0A2P2PGV8_RHIMU</name>
<evidence type="ECO:0000313" key="2">
    <source>
        <dbReference type="EMBL" id="MBX53922.1"/>
    </source>
</evidence>
<feature type="compositionally biased region" description="Basic and acidic residues" evidence="1">
    <location>
        <begin position="40"/>
        <end position="54"/>
    </location>
</feature>
<organism evidence="2">
    <name type="scientific">Rhizophora mucronata</name>
    <name type="common">Asiatic mangrove</name>
    <dbReference type="NCBI Taxonomy" id="61149"/>
    <lineage>
        <taxon>Eukaryota</taxon>
        <taxon>Viridiplantae</taxon>
        <taxon>Streptophyta</taxon>
        <taxon>Embryophyta</taxon>
        <taxon>Tracheophyta</taxon>
        <taxon>Spermatophyta</taxon>
        <taxon>Magnoliopsida</taxon>
        <taxon>eudicotyledons</taxon>
        <taxon>Gunneridae</taxon>
        <taxon>Pentapetalae</taxon>
        <taxon>rosids</taxon>
        <taxon>fabids</taxon>
        <taxon>Malpighiales</taxon>
        <taxon>Rhizophoraceae</taxon>
        <taxon>Rhizophora</taxon>
    </lineage>
</organism>